<dbReference type="EMBL" id="FWXZ01000003">
    <property type="protein sequence ID" value="SMC66615.1"/>
    <property type="molecule type" value="Genomic_DNA"/>
</dbReference>
<organism evidence="1 2">
    <name type="scientific">Aristaeella lactis</name>
    <dbReference type="NCBI Taxonomy" id="3046383"/>
    <lineage>
        <taxon>Bacteria</taxon>
        <taxon>Bacillati</taxon>
        <taxon>Bacillota</taxon>
        <taxon>Clostridia</taxon>
        <taxon>Eubacteriales</taxon>
        <taxon>Aristaeellaceae</taxon>
        <taxon>Aristaeella</taxon>
    </lineage>
</organism>
<comment type="caution">
    <text evidence="1">The sequence shown here is derived from an EMBL/GenBank/DDBJ whole genome shotgun (WGS) entry which is preliminary data.</text>
</comment>
<protein>
    <submittedName>
        <fullName evidence="1">Beta-xylosidase</fullName>
    </submittedName>
</protein>
<keyword evidence="2" id="KW-1185">Reference proteome</keyword>
<dbReference type="Proteomes" id="UP000192328">
    <property type="component" value="Unassembled WGS sequence"/>
</dbReference>
<accession>A0AC61PLZ9</accession>
<evidence type="ECO:0000313" key="2">
    <source>
        <dbReference type="Proteomes" id="UP000192328"/>
    </source>
</evidence>
<proteinExistence type="predicted"/>
<gene>
    <name evidence="1" type="ORF">SAMN06297397_1842</name>
</gene>
<evidence type="ECO:0000313" key="1">
    <source>
        <dbReference type="EMBL" id="SMC66615.1"/>
    </source>
</evidence>
<sequence length="495" mass="56066">MAEGRNPLTGMDYPDPDVIRVGDTYYMISTTMHFFPGAGILRSHDLIHWEICSYIYDTLEHTPGEILEGEETVYGHGMWAASLRYHAGRFYAAFIAHEWPRTFLFTAENIEGPWTRQYIDGVYHDCSLLFDDDGRVYIVYGNRDIRLTELKEDLSGPKEGGLDRIIVRDAPGDFLGYEGSHLYKINGKYVLFLIHSRQREWYRTQACFVADDLEGVWAGGEVYYGDLDNLHSGPAQGGIVDTPDGRWFSVVFQDRGAVGRIPVLIPVTWNRFGYPVFGEAEQDISNTCTRPGWAAQPLYADDDFTSPVLKNVWQFNHEPREGCWETGNGAYVIRTDKISRTVEFARNTLTQRTVLPGCTAEVTVNAESLQAGDVAGLCLLIGSYGLIGIERNEEGYALVMKARKPREREEQEYARIPWNQAEVRLRAAVRFPGLEGRVCFEYLDASGWKPLGPEHTMTFALDHFTGCRLGLFLYSTRISGGRAAFSRFTYRPADQ</sequence>
<name>A0AC61PLZ9_9FIRM</name>
<reference evidence="1" key="1">
    <citation type="submission" date="2017-04" db="EMBL/GenBank/DDBJ databases">
        <authorList>
            <person name="Varghese N."/>
            <person name="Submissions S."/>
        </authorList>
    </citation>
    <scope>NUCLEOTIDE SEQUENCE</scope>
    <source>
        <strain evidence="1">WTE2008</strain>
    </source>
</reference>